<protein>
    <submittedName>
        <fullName evidence="1">Uncharacterized protein</fullName>
    </submittedName>
</protein>
<sequence>MDTNTEARPSLLTLPLDIRNAIYERTCYRSSRRSPRDWIWGNLAWNLLVELNIKPHNGAPTGAIGQQVSRAVASSPRDVPKKALKILSGFAVFKGLPDLVLLQVNGQIRQEVLQFISEKTTIIMFSSDIKPNQADMSNIRIPPLFRTLLTTPTILDIRSDRTVSYEQYTSAYFGPKDEMLLLLPEYTHNTKLISLRFYLPEKLDYRVKEKARQYDDYPGPLQTLQWFFQKVKSLELLRVVMISHNEIICDKVWARDGLDVEQAAEKMKDVFGVYKGEVRSVGEIFDS</sequence>
<evidence type="ECO:0000313" key="1">
    <source>
        <dbReference type="EMBL" id="KAF2093389.1"/>
    </source>
</evidence>
<gene>
    <name evidence="1" type="ORF">NA57DRAFT_61512</name>
</gene>
<dbReference type="EMBL" id="ML978138">
    <property type="protein sequence ID" value="KAF2093389.1"/>
    <property type="molecule type" value="Genomic_DNA"/>
</dbReference>
<dbReference type="Proteomes" id="UP000799772">
    <property type="component" value="Unassembled WGS sequence"/>
</dbReference>
<reference evidence="1" key="1">
    <citation type="journal article" date="2020" name="Stud. Mycol.">
        <title>101 Dothideomycetes genomes: a test case for predicting lifestyles and emergence of pathogens.</title>
        <authorList>
            <person name="Haridas S."/>
            <person name="Albert R."/>
            <person name="Binder M."/>
            <person name="Bloem J."/>
            <person name="Labutti K."/>
            <person name="Salamov A."/>
            <person name="Andreopoulos B."/>
            <person name="Baker S."/>
            <person name="Barry K."/>
            <person name="Bills G."/>
            <person name="Bluhm B."/>
            <person name="Cannon C."/>
            <person name="Castanera R."/>
            <person name="Culley D."/>
            <person name="Daum C."/>
            <person name="Ezra D."/>
            <person name="Gonzalez J."/>
            <person name="Henrissat B."/>
            <person name="Kuo A."/>
            <person name="Liang C."/>
            <person name="Lipzen A."/>
            <person name="Lutzoni F."/>
            <person name="Magnuson J."/>
            <person name="Mondo S."/>
            <person name="Nolan M."/>
            <person name="Ohm R."/>
            <person name="Pangilinan J."/>
            <person name="Park H.-J."/>
            <person name="Ramirez L."/>
            <person name="Alfaro M."/>
            <person name="Sun H."/>
            <person name="Tritt A."/>
            <person name="Yoshinaga Y."/>
            <person name="Zwiers L.-H."/>
            <person name="Turgeon B."/>
            <person name="Goodwin S."/>
            <person name="Spatafora J."/>
            <person name="Crous P."/>
            <person name="Grigoriev I."/>
        </authorList>
    </citation>
    <scope>NUCLEOTIDE SEQUENCE</scope>
    <source>
        <strain evidence="1">CBS 133067</strain>
    </source>
</reference>
<keyword evidence="2" id="KW-1185">Reference proteome</keyword>
<organism evidence="1 2">
    <name type="scientific">Rhizodiscina lignyota</name>
    <dbReference type="NCBI Taxonomy" id="1504668"/>
    <lineage>
        <taxon>Eukaryota</taxon>
        <taxon>Fungi</taxon>
        <taxon>Dikarya</taxon>
        <taxon>Ascomycota</taxon>
        <taxon>Pezizomycotina</taxon>
        <taxon>Dothideomycetes</taxon>
        <taxon>Pleosporomycetidae</taxon>
        <taxon>Aulographales</taxon>
        <taxon>Rhizodiscinaceae</taxon>
        <taxon>Rhizodiscina</taxon>
    </lineage>
</organism>
<comment type="caution">
    <text evidence="1">The sequence shown here is derived from an EMBL/GenBank/DDBJ whole genome shotgun (WGS) entry which is preliminary data.</text>
</comment>
<dbReference type="AlphaFoldDB" id="A0A9P4I434"/>
<proteinExistence type="predicted"/>
<accession>A0A9P4I434</accession>
<name>A0A9P4I434_9PEZI</name>
<evidence type="ECO:0000313" key="2">
    <source>
        <dbReference type="Proteomes" id="UP000799772"/>
    </source>
</evidence>